<feature type="compositionally biased region" description="Polar residues" evidence="1">
    <location>
        <begin position="1826"/>
        <end position="1836"/>
    </location>
</feature>
<protein>
    <submittedName>
        <fullName evidence="5">Acetyl-CoA synthetase-like protein</fullName>
    </submittedName>
</protein>
<evidence type="ECO:0000259" key="2">
    <source>
        <dbReference type="Pfam" id="PF00501"/>
    </source>
</evidence>
<dbReference type="InterPro" id="IPR045851">
    <property type="entry name" value="AMP-bd_C_sf"/>
</dbReference>
<dbReference type="InterPro" id="IPR000873">
    <property type="entry name" value="AMP-dep_synth/lig_dom"/>
</dbReference>
<reference evidence="5" key="1">
    <citation type="journal article" date="2020" name="Stud. Mycol.">
        <title>101 Dothideomycetes genomes: a test case for predicting lifestyles and emergence of pathogens.</title>
        <authorList>
            <person name="Haridas S."/>
            <person name="Albert R."/>
            <person name="Binder M."/>
            <person name="Bloem J."/>
            <person name="Labutti K."/>
            <person name="Salamov A."/>
            <person name="Andreopoulos B."/>
            <person name="Baker S."/>
            <person name="Barry K."/>
            <person name="Bills G."/>
            <person name="Bluhm B."/>
            <person name="Cannon C."/>
            <person name="Castanera R."/>
            <person name="Culley D."/>
            <person name="Daum C."/>
            <person name="Ezra D."/>
            <person name="Gonzalez J."/>
            <person name="Henrissat B."/>
            <person name="Kuo A."/>
            <person name="Liang C."/>
            <person name="Lipzen A."/>
            <person name="Lutzoni F."/>
            <person name="Magnuson J."/>
            <person name="Mondo S."/>
            <person name="Nolan M."/>
            <person name="Ohm R."/>
            <person name="Pangilinan J."/>
            <person name="Park H.-J."/>
            <person name="Ramirez L."/>
            <person name="Alfaro M."/>
            <person name="Sun H."/>
            <person name="Tritt A."/>
            <person name="Yoshinaga Y."/>
            <person name="Zwiers L.-H."/>
            <person name="Turgeon B."/>
            <person name="Goodwin S."/>
            <person name="Spatafora J."/>
            <person name="Crous P."/>
            <person name="Grigoriev I."/>
        </authorList>
    </citation>
    <scope>NUCLEOTIDE SEQUENCE</scope>
    <source>
        <strain evidence="5">CBS 115976</strain>
    </source>
</reference>
<feature type="region of interest" description="Disordered" evidence="1">
    <location>
        <begin position="1749"/>
        <end position="1849"/>
    </location>
</feature>
<feature type="region of interest" description="Disordered" evidence="1">
    <location>
        <begin position="522"/>
        <end position="561"/>
    </location>
</feature>
<feature type="domain" description="Meiotically up-regulated gene 62 protein-like alpha-beta" evidence="4">
    <location>
        <begin position="697"/>
        <end position="856"/>
    </location>
</feature>
<gene>
    <name evidence="5" type="ORF">BT63DRAFT_431488</name>
</gene>
<dbReference type="EMBL" id="MU004231">
    <property type="protein sequence ID" value="KAF2673232.1"/>
    <property type="molecule type" value="Genomic_DNA"/>
</dbReference>
<dbReference type="Pfam" id="PF23024">
    <property type="entry name" value="AMP-dom_DIP2-like"/>
    <property type="match status" value="1"/>
</dbReference>
<dbReference type="PANTHER" id="PTHR22754:SF32">
    <property type="entry name" value="DISCO-INTERACTING PROTEIN 2"/>
    <property type="match status" value="1"/>
</dbReference>
<dbReference type="Gene3D" id="3.40.50.12780">
    <property type="entry name" value="N-terminal domain of ligase-like"/>
    <property type="match status" value="2"/>
</dbReference>
<dbReference type="InterPro" id="IPR042099">
    <property type="entry name" value="ANL_N_sf"/>
</dbReference>
<evidence type="ECO:0000259" key="3">
    <source>
        <dbReference type="Pfam" id="PF23024"/>
    </source>
</evidence>
<feature type="region of interest" description="Disordered" evidence="1">
    <location>
        <begin position="1590"/>
        <end position="1614"/>
    </location>
</feature>
<feature type="compositionally biased region" description="Acidic residues" evidence="1">
    <location>
        <begin position="531"/>
        <end position="541"/>
    </location>
</feature>
<dbReference type="Pfam" id="PF24919">
    <property type="entry name" value="Mug62"/>
    <property type="match status" value="1"/>
</dbReference>
<evidence type="ECO:0000259" key="4">
    <source>
        <dbReference type="Pfam" id="PF24919"/>
    </source>
</evidence>
<dbReference type="Proteomes" id="UP000799302">
    <property type="component" value="Unassembled WGS sequence"/>
</dbReference>
<dbReference type="GO" id="GO:0005829">
    <property type="term" value="C:cytosol"/>
    <property type="evidence" value="ECO:0007669"/>
    <property type="project" value="TreeGrafter"/>
</dbReference>
<evidence type="ECO:0000313" key="5">
    <source>
        <dbReference type="EMBL" id="KAF2673232.1"/>
    </source>
</evidence>
<dbReference type="InterPro" id="IPR056881">
    <property type="entry name" value="Mug62_dom"/>
</dbReference>
<dbReference type="PANTHER" id="PTHR22754">
    <property type="entry name" value="DISCO-INTERACTING PROTEIN 2 DIP2 -RELATED"/>
    <property type="match status" value="1"/>
</dbReference>
<feature type="region of interest" description="Disordered" evidence="1">
    <location>
        <begin position="1510"/>
        <end position="1540"/>
    </location>
</feature>
<keyword evidence="6" id="KW-1185">Reference proteome</keyword>
<evidence type="ECO:0000313" key="6">
    <source>
        <dbReference type="Proteomes" id="UP000799302"/>
    </source>
</evidence>
<feature type="compositionally biased region" description="Low complexity" evidence="1">
    <location>
        <begin position="1760"/>
        <end position="1773"/>
    </location>
</feature>
<feature type="region of interest" description="Disordered" evidence="1">
    <location>
        <begin position="1683"/>
        <end position="1736"/>
    </location>
</feature>
<feature type="region of interest" description="Disordered" evidence="1">
    <location>
        <begin position="1"/>
        <end position="73"/>
    </location>
</feature>
<name>A0A6A6ULW7_9PEZI</name>
<organism evidence="5 6">
    <name type="scientific">Microthyrium microscopicum</name>
    <dbReference type="NCBI Taxonomy" id="703497"/>
    <lineage>
        <taxon>Eukaryota</taxon>
        <taxon>Fungi</taxon>
        <taxon>Dikarya</taxon>
        <taxon>Ascomycota</taxon>
        <taxon>Pezizomycotina</taxon>
        <taxon>Dothideomycetes</taxon>
        <taxon>Dothideomycetes incertae sedis</taxon>
        <taxon>Microthyriales</taxon>
        <taxon>Microthyriaceae</taxon>
        <taxon>Microthyrium</taxon>
    </lineage>
</organism>
<dbReference type="OrthoDB" id="69964at2759"/>
<dbReference type="InterPro" id="IPR025110">
    <property type="entry name" value="AMP-bd_C"/>
</dbReference>
<feature type="domain" description="AMP-dependent synthetase/ligase" evidence="2">
    <location>
        <begin position="914"/>
        <end position="1050"/>
    </location>
</feature>
<feature type="region of interest" description="Disordered" evidence="1">
    <location>
        <begin position="1634"/>
        <end position="1654"/>
    </location>
</feature>
<dbReference type="SUPFAM" id="SSF56801">
    <property type="entry name" value="Acetyl-CoA synthetase-like"/>
    <property type="match status" value="2"/>
</dbReference>
<evidence type="ECO:0000256" key="1">
    <source>
        <dbReference type="SAM" id="MobiDB-lite"/>
    </source>
</evidence>
<feature type="domain" description="AMP-binding enzyme C-terminal" evidence="3">
    <location>
        <begin position="1390"/>
        <end position="1498"/>
    </location>
</feature>
<feature type="compositionally biased region" description="Polar residues" evidence="1">
    <location>
        <begin position="1530"/>
        <end position="1540"/>
    </location>
</feature>
<sequence>MHPPSHVSRFQEQQLGGMRHPSMGSNQGLRPPGPEGDYDPTRSSTMVSADYRFNPPNQANSYEDDPESSRMSTMLDSQQNYFSDFAGQQMTDRDSYGGGPSRYSDAFSPSANMAPPMLTDVGMSGGMIESNLPLDPRHVPFEIFDPHDTKVPMAKFDSIGAILKHRGKTNPRQPAYWVLDNKGKELASITWEKLAARAEKVAQVIKDKSNLYRGDRVALVYRDVEIIDFAVALLGCFLAGVVAVPMNGVDGDLAKLKLLLNTTQAHLALTTEENLKKLQRDIQTRGQKWPTGVEWWKTNEFGSHPKKRDAGQDLPAPDIAYIEFSRAPTGDLRGVVLSHRTILHQMACVQAILSSVPAERRGPRKSKSGVETIVSYLDPREGVGLILGVLLGVYGGHTTVWMNSSTVDVEGLYAHLITKYKTTVMVADYPGLMKAVYNYQTEPMATRNFKKNTEPNFSTLRICLIDTLTINCEFHEVLADRWLRPLRNQWARELVAPMLCLPEHGGMIISVRDWLGGEERMGCPLSKHEPEEEEETEEPEEPSNGYSSLIGGAKVKKDSKPKNRTELSEILVNKEALKLNEVQILAMGDEAAKRSNEPGTMRVGGFGFPIPDATLAVVNPETNLLVAPYTIGEIWVDSPSLSGGFWALPKHTETIFHARPFRFAEGDPNPILVEPEFLRTGLLGCVVEGKVFVLGLYEDRIRQRVEVPMMDGTMGAMTEDHRYFFVQHLVGSIMKKVLKIYDCSAFDSHINGEYLPIVLLESQLASTSPTTAGGPPRQLDIPLLDSLSERVMDVLYQDHGLRVYCVMLTEPNRLPRIIKNGRREIGNMLCRKEFDNGQLACVHIKFGVDRAVTNLPIGDDPGGSIWSPLATSRRQQLLVMGDKQYSGVDYREVVMDDRTSTSLNNFSNIHDLLQWRVSKQAEELAYCTIDSRGKEGKGINWKKFDQKVAAVAIYLKNKLKLLPGDHVLLMYTHSEDFVFALHACLCLGIVAIPMAPVDGGRLNEDAPALLHIIADFKIKVILVNHDVDAILKQKTVQTHLKTSANVLRVNMPNAYSTSKPSKQNHGCRELGFTMRPTWVQPGYPVVVWIYWTPDQRRIAVQLGHDTIMALCKVQKETCQMNSMRPILGCVRSTIGLGFIHTCLMGIYLASPTYMVSPVDFAANPHILFHTLSRYKIKDTYATSNMLDHAMAFGAGKSNPLHELKNLMITTEGRPKVDVYQKVRVHFAQARLDRTAINTIYSHVLNPMVSSRSYMCVEPIELWLDLHSLRRGLIVPVHPDSDPQALLVQDSGMVPVSTQICIVNPETNRLCLVGEYGEIWVQSEANVHSFYGSKDALDAERFNGRTMDGDPNVRYVRTGDLGFLHNVSRPIGPSGGVVDMQVLFVLGSIGETFEVNGLCHFPVDIEQNVERCHRNIVYGGCAVFQAGGLVVVLAEVDRKHFLASIVPVIVNSILNNHHFIVDIVAFVSKGDFPRSRLGEKQRGKILASWVTRRMRTMAQFAIRESGEEERALAKRRGSLKQQGIPAHMSHPSYSSHGSRASQISFPAELSDNMLVDAQGHPILPQNEFHAELPATYPSHSFLSELPADAQEQTIEEETPTASRRTSTTVGGGGLRVHELSADTDSYGTGYSPVNAHGPFSEHNQQQSFPLDNPHLASSHHLATAAANLPGSLLPPAAIAEMRGGFHEPHHTPAHPPPSQLPPSRQHAHFSGPSRVDGTMEDSAALDHPPPLPSYANKPYLSMLTESAGREGRLPNASLPNSPNRAQRSQPSSRPGSRDRIGGVGPLAFELPGNDAPQLRVANRDSTYEANDWPSEALFSMGIGGQGQQPSLASQGQAGQVHRKPAPGAAK</sequence>
<feature type="domain" description="AMP-dependent synthetase/ligase" evidence="2">
    <location>
        <begin position="165"/>
        <end position="646"/>
    </location>
</feature>
<proteinExistence type="predicted"/>
<dbReference type="Gene3D" id="3.30.300.30">
    <property type="match status" value="1"/>
</dbReference>
<dbReference type="Pfam" id="PF00501">
    <property type="entry name" value="AMP-binding"/>
    <property type="match status" value="2"/>
</dbReference>
<accession>A0A6A6ULW7</accession>